<feature type="region of interest" description="Disordered" evidence="1">
    <location>
        <begin position="141"/>
        <end position="178"/>
    </location>
</feature>
<evidence type="ECO:0000256" key="1">
    <source>
        <dbReference type="SAM" id="MobiDB-lite"/>
    </source>
</evidence>
<sequence length="201" mass="21482">MSDNERARIAATTIWLPVPPTRSLVPPQHCASTPVSCGADQRQAGGAALTARPVVLLPRLPSLESPIVVQETLGGQPLDSTAVFPEREEEEVENACTTTATAATPSTARPLSDSTNLRLSDQPMAGKPSVDVHHASFATSISPIAKRSRTSRAPSESSAHSASGRRNSRSSNSNEASTYEDWLDAFNSQLKPYEEFNLTID</sequence>
<feature type="region of interest" description="Disordered" evidence="1">
    <location>
        <begin position="94"/>
        <end position="129"/>
    </location>
</feature>
<protein>
    <submittedName>
        <fullName evidence="2">Shugoshin C-terminal domain-containing protein</fullName>
    </submittedName>
</protein>
<accession>A0A5K3G3H4</accession>
<organism evidence="2">
    <name type="scientific">Mesocestoides corti</name>
    <name type="common">Flatworm</name>
    <dbReference type="NCBI Taxonomy" id="53468"/>
    <lineage>
        <taxon>Eukaryota</taxon>
        <taxon>Metazoa</taxon>
        <taxon>Spiralia</taxon>
        <taxon>Lophotrochozoa</taxon>
        <taxon>Platyhelminthes</taxon>
        <taxon>Cestoda</taxon>
        <taxon>Eucestoda</taxon>
        <taxon>Cyclophyllidea</taxon>
        <taxon>Mesocestoididae</taxon>
        <taxon>Mesocestoides</taxon>
    </lineage>
</organism>
<evidence type="ECO:0000313" key="2">
    <source>
        <dbReference type="WBParaSite" id="MCU_012655-RA"/>
    </source>
</evidence>
<dbReference type="AlphaFoldDB" id="A0A5K3G3H4"/>
<name>A0A5K3G3H4_MESCO</name>
<feature type="compositionally biased region" description="Low complexity" evidence="1">
    <location>
        <begin position="94"/>
        <end position="108"/>
    </location>
</feature>
<dbReference type="WBParaSite" id="MCU_012655-RA">
    <property type="protein sequence ID" value="MCU_012655-RA"/>
    <property type="gene ID" value="MCU_012655"/>
</dbReference>
<feature type="compositionally biased region" description="Low complexity" evidence="1">
    <location>
        <begin position="157"/>
        <end position="177"/>
    </location>
</feature>
<reference evidence="2" key="1">
    <citation type="submission" date="2019-11" db="UniProtKB">
        <authorList>
            <consortium name="WormBaseParasite"/>
        </authorList>
    </citation>
    <scope>IDENTIFICATION</scope>
</reference>
<proteinExistence type="predicted"/>